<proteinExistence type="predicted"/>
<dbReference type="KEGG" id="egl:EGR_08906"/>
<dbReference type="InterPro" id="IPR011992">
    <property type="entry name" value="EF-hand-dom_pair"/>
</dbReference>
<dbReference type="Pfam" id="PF10242">
    <property type="entry name" value="L_HMGIC_fpl"/>
    <property type="match status" value="2"/>
</dbReference>
<accession>W6US38</accession>
<sequence>MNQRESLFAAQKSLIAPRLDPTPTITVCTKDRRIKYIVPSVFASQSASYFRNRRLLDVSTFVKKVTEKIDSNAAKISNSCNKFPAGVRLVIISLVCDLRKYPKMHFNSREIATVLQIYYTIVGFKVRLMTQMEFEDFLVGCLGITNSHTLAGIKRVTVHLRDDRRRSDKLGIPPSNFVLMLSIYLRGSLLERAELAFQIMDIDRDGLLRKQVEFRRFLAGSFEPEIAATHADIDPDQPVRESIQYLESLPASGSDGGMNMTRFKEMTWQVIWLLLIWSLLTVLAAGICSTCCLLPFWIAGSVEVTASGGKVSSNVSHLGLFRRCGYLTYRSNGDVEWIHGCGYYPSLESVPHWVWRMALVLLIMAACLLVFLAFFVICAGACTPLLRRNSKLSRACSYVYLVAEIQVRCKGVKVAEHFCHNSNPETPDKTYLTFFSEWSTVEKKKSAKRSNLATGMQMKDCTGCGLVEFDSIIYFASFSCVIPYLCELGKGALCLVACLVYPFGWSNNSEILQICGPGSGSFKLGRCEVGWAYVMTIAGGVISVVLSGMPNLLQSLLQRNALPPPLPPSDAKYSFLPPSHFYLPHFPPPWYIVEPSMSLHGNGGGVNCNVRRRPHSLMVPSDSSALWDLTRRLSCSVFCSIPEQQQAELAPTKPSVSRLMNI</sequence>
<keyword evidence="7" id="KW-1185">Reference proteome</keyword>
<evidence type="ECO:0000256" key="2">
    <source>
        <dbReference type="ARBA" id="ARBA00022692"/>
    </source>
</evidence>
<evidence type="ECO:0000256" key="1">
    <source>
        <dbReference type="ARBA" id="ARBA00004141"/>
    </source>
</evidence>
<evidence type="ECO:0000256" key="3">
    <source>
        <dbReference type="ARBA" id="ARBA00022989"/>
    </source>
</evidence>
<evidence type="ECO:0000256" key="4">
    <source>
        <dbReference type="ARBA" id="ARBA00023136"/>
    </source>
</evidence>
<evidence type="ECO:0000256" key="5">
    <source>
        <dbReference type="SAM" id="Phobius"/>
    </source>
</evidence>
<comment type="caution">
    <text evidence="6">The sequence shown here is derived from an EMBL/GenBank/DDBJ whole genome shotgun (WGS) entry which is preliminary data.</text>
</comment>
<dbReference type="SUPFAM" id="SSF47473">
    <property type="entry name" value="EF-hand"/>
    <property type="match status" value="1"/>
</dbReference>
<keyword evidence="2 5" id="KW-0812">Transmembrane</keyword>
<evidence type="ECO:0000313" key="7">
    <source>
        <dbReference type="Proteomes" id="UP000019149"/>
    </source>
</evidence>
<feature type="transmembrane region" description="Helical" evidence="5">
    <location>
        <begin position="270"/>
        <end position="298"/>
    </location>
</feature>
<feature type="transmembrane region" description="Helical" evidence="5">
    <location>
        <begin position="353"/>
        <end position="386"/>
    </location>
</feature>
<reference evidence="6 7" key="1">
    <citation type="journal article" date="2013" name="Nat. Genet.">
        <title>The genome of the hydatid tapeworm Echinococcus granulosus.</title>
        <authorList>
            <person name="Zheng H."/>
            <person name="Zhang W."/>
            <person name="Zhang L."/>
            <person name="Zhang Z."/>
            <person name="Li J."/>
            <person name="Lu G."/>
            <person name="Zhu Y."/>
            <person name="Wang Y."/>
            <person name="Huang Y."/>
            <person name="Liu J."/>
            <person name="Kang H."/>
            <person name="Chen J."/>
            <person name="Wang L."/>
            <person name="Chen A."/>
            <person name="Yu S."/>
            <person name="Gao Z."/>
            <person name="Jin L."/>
            <person name="Gu W."/>
            <person name="Wang Z."/>
            <person name="Zhao L."/>
            <person name="Shi B."/>
            <person name="Wen H."/>
            <person name="Lin R."/>
            <person name="Jones M.K."/>
            <person name="Brejova B."/>
            <person name="Vinar T."/>
            <person name="Zhao G."/>
            <person name="McManus D.P."/>
            <person name="Chen Z."/>
            <person name="Zhou Y."/>
            <person name="Wang S."/>
        </authorList>
    </citation>
    <scope>NUCLEOTIDE SEQUENCE [LARGE SCALE GENOMIC DNA]</scope>
</reference>
<dbReference type="Gene3D" id="1.10.238.10">
    <property type="entry name" value="EF-hand"/>
    <property type="match status" value="1"/>
</dbReference>
<dbReference type="InterPro" id="IPR019372">
    <property type="entry name" value="LHFPL"/>
</dbReference>
<dbReference type="OrthoDB" id="191686at2759"/>
<keyword evidence="4 5" id="KW-0472">Membrane</keyword>
<dbReference type="AlphaFoldDB" id="W6US38"/>
<comment type="subcellular location">
    <subcellularLocation>
        <location evidence="1">Membrane</location>
        <topology evidence="1">Multi-pass membrane protein</topology>
    </subcellularLocation>
</comment>
<keyword evidence="3 5" id="KW-1133">Transmembrane helix</keyword>
<dbReference type="PANTHER" id="PTHR12489">
    <property type="entry name" value="LIPOMA HMGIC FUSION PARTNER-LIKE PROTEIN"/>
    <property type="match status" value="1"/>
</dbReference>
<dbReference type="GO" id="GO:0016020">
    <property type="term" value="C:membrane"/>
    <property type="evidence" value="ECO:0007669"/>
    <property type="project" value="UniProtKB-SubCell"/>
</dbReference>
<dbReference type="CTD" id="36344621"/>
<dbReference type="GeneID" id="36344621"/>
<dbReference type="RefSeq" id="XP_024347440.1">
    <property type="nucleotide sequence ID" value="XM_024498155.1"/>
</dbReference>
<name>W6US38_ECHGR</name>
<gene>
    <name evidence="6" type="ORF">EGR_08906</name>
</gene>
<dbReference type="PANTHER" id="PTHR12489:SF16">
    <property type="entry name" value="LHFPL TETRASPAN SUBFAMILY MEMBER 6 PROTEIN-RELATED"/>
    <property type="match status" value="1"/>
</dbReference>
<protein>
    <submittedName>
        <fullName evidence="6">Lipoma HMGIC fusion partner-like 3 protein</fullName>
    </submittedName>
</protein>
<feature type="transmembrane region" description="Helical" evidence="5">
    <location>
        <begin position="531"/>
        <end position="553"/>
    </location>
</feature>
<organism evidence="6 7">
    <name type="scientific">Echinococcus granulosus</name>
    <name type="common">Hydatid tapeworm</name>
    <dbReference type="NCBI Taxonomy" id="6210"/>
    <lineage>
        <taxon>Eukaryota</taxon>
        <taxon>Metazoa</taxon>
        <taxon>Spiralia</taxon>
        <taxon>Lophotrochozoa</taxon>
        <taxon>Platyhelminthes</taxon>
        <taxon>Cestoda</taxon>
        <taxon>Eucestoda</taxon>
        <taxon>Cyclophyllidea</taxon>
        <taxon>Taeniidae</taxon>
        <taxon>Echinococcus</taxon>
        <taxon>Echinococcus granulosus group</taxon>
    </lineage>
</organism>
<evidence type="ECO:0000313" key="6">
    <source>
        <dbReference type="EMBL" id="EUB56244.1"/>
    </source>
</evidence>
<dbReference type="EMBL" id="APAU02000123">
    <property type="protein sequence ID" value="EUB56244.1"/>
    <property type="molecule type" value="Genomic_DNA"/>
</dbReference>
<dbReference type="Proteomes" id="UP000019149">
    <property type="component" value="Unassembled WGS sequence"/>
</dbReference>